<evidence type="ECO:0000313" key="3">
    <source>
        <dbReference type="Proteomes" id="UP001556196"/>
    </source>
</evidence>
<keyword evidence="3" id="KW-1185">Reference proteome</keyword>
<dbReference type="RefSeq" id="WP_367721657.1">
    <property type="nucleotide sequence ID" value="NZ_JBFOCH010000022.1"/>
</dbReference>
<reference evidence="2 3" key="1">
    <citation type="submission" date="2024-06" db="EMBL/GenBank/DDBJ databases">
        <authorList>
            <person name="Tuo L."/>
        </authorList>
    </citation>
    <scope>NUCLEOTIDE SEQUENCE [LARGE SCALE GENOMIC DNA]</scope>
    <source>
        <strain evidence="2 3">ZMM04-5</strain>
    </source>
</reference>
<accession>A0ABV3QU86</accession>
<evidence type="ECO:0000256" key="1">
    <source>
        <dbReference type="SAM" id="MobiDB-lite"/>
    </source>
</evidence>
<protein>
    <recommendedName>
        <fullName evidence="4">Ribbon-helix-helix protein, CopG family</fullName>
    </recommendedName>
</protein>
<dbReference type="EMBL" id="JBFOCI010000001">
    <property type="protein sequence ID" value="MEW9804611.1"/>
    <property type="molecule type" value="Genomic_DNA"/>
</dbReference>
<organism evidence="2 3">
    <name type="scientific">Mesorhizobium marinum</name>
    <dbReference type="NCBI Taxonomy" id="3228790"/>
    <lineage>
        <taxon>Bacteria</taxon>
        <taxon>Pseudomonadati</taxon>
        <taxon>Pseudomonadota</taxon>
        <taxon>Alphaproteobacteria</taxon>
        <taxon>Hyphomicrobiales</taxon>
        <taxon>Phyllobacteriaceae</taxon>
        <taxon>Mesorhizobium</taxon>
    </lineage>
</organism>
<name>A0ABV3QU86_9HYPH</name>
<feature type="region of interest" description="Disordered" evidence="1">
    <location>
        <begin position="65"/>
        <end position="90"/>
    </location>
</feature>
<dbReference type="Proteomes" id="UP001556196">
    <property type="component" value="Unassembled WGS sequence"/>
</dbReference>
<gene>
    <name evidence="2" type="ORF">ABUE31_01255</name>
</gene>
<sequence length="90" mass="9779">MKNVTISMDDELAHLTRVAAAKAGKSVSKFLAEAAREKIAGDARGHAPDRNVQLDAIERFLAGPPLNISGDGRMPRAEERNLRGWQSGIR</sequence>
<comment type="caution">
    <text evidence="2">The sequence shown here is derived from an EMBL/GenBank/DDBJ whole genome shotgun (WGS) entry which is preliminary data.</text>
</comment>
<evidence type="ECO:0008006" key="4">
    <source>
        <dbReference type="Google" id="ProtNLM"/>
    </source>
</evidence>
<feature type="compositionally biased region" description="Basic and acidic residues" evidence="1">
    <location>
        <begin position="73"/>
        <end position="82"/>
    </location>
</feature>
<proteinExistence type="predicted"/>
<evidence type="ECO:0000313" key="2">
    <source>
        <dbReference type="EMBL" id="MEW9804611.1"/>
    </source>
</evidence>